<dbReference type="SMART" id="SM00086">
    <property type="entry name" value="PAC"/>
    <property type="match status" value="3"/>
</dbReference>
<feature type="compositionally biased region" description="Polar residues" evidence="6">
    <location>
        <begin position="1"/>
        <end position="16"/>
    </location>
</feature>
<dbReference type="GO" id="GO:0004673">
    <property type="term" value="F:protein histidine kinase activity"/>
    <property type="evidence" value="ECO:0007669"/>
    <property type="project" value="UniProtKB-EC"/>
</dbReference>
<feature type="domain" description="PAC" evidence="7">
    <location>
        <begin position="371"/>
        <end position="424"/>
    </location>
</feature>
<keyword evidence="3" id="KW-0597">Phosphoprotein</keyword>
<dbReference type="NCBIfam" id="TIGR00229">
    <property type="entry name" value="sensory_box"/>
    <property type="match status" value="3"/>
</dbReference>
<sequence>MSASSTPFLNTDTGTHPQLGPILSTSSSPGHDAQRLLSLLGEFIWDWKVPENEIRFSEQLQEILGYPIGEWGNHIEEWFSRIHPEDAKNSIPAIRACIEGRSLQFSEDHRLQCRDGSWKWVRARGAVMSKSPSGRALRIQGVIADISVQRERKEQVLRSHTVLANLSRELPRVFFYQFQRFPGGHCSVPYASDAIDTVHGVSATQVKENAAPMFSLVHPDDIENLRDTMKESALRLHVWHLDYRLRLKHGERHLFGEAYPTRQEDGSVIWHGFLVDVTDRKIREQQMRGTERQLHAAMRFTSLGMYDVNVQNGHGQFAPEYAEILGLSQDYFNHTEKFWDFFWNESLHPDDVASLKQAYQNHFKSHGEVAFRAEFRLRSKSGDWRWMLSVGSVVEWDENGLALRMVGTHLDITERKKHELEVKHYEDLLRSGRDRYKKLASELEILFSHTPIGLMLVHNKQIMRANPKLAQVLGYKDPKEMIGMSVLQMHANEAAYQDFRALIGERLDPDTAIEVIHRLKRKDGSFFEARLVGRILPFDQTTDTMVWMVEA</sequence>
<accession>A0A923HRR5</accession>
<feature type="domain" description="PAC" evidence="7">
    <location>
        <begin position="105"/>
        <end position="158"/>
    </location>
</feature>
<dbReference type="InterPro" id="IPR052162">
    <property type="entry name" value="Sensor_kinase/Photoreceptor"/>
</dbReference>
<dbReference type="PANTHER" id="PTHR43304">
    <property type="entry name" value="PHYTOCHROME-LIKE PROTEIN CPH1"/>
    <property type="match status" value="1"/>
</dbReference>
<evidence type="ECO:0000313" key="9">
    <source>
        <dbReference type="Proteomes" id="UP000627446"/>
    </source>
</evidence>
<reference evidence="8" key="1">
    <citation type="submission" date="2020-08" db="EMBL/GenBank/DDBJ databases">
        <title>Novel species isolated from subtropical streams in China.</title>
        <authorList>
            <person name="Lu H."/>
        </authorList>
    </citation>
    <scope>NUCLEOTIDE SEQUENCE</scope>
    <source>
        <strain evidence="8">LX22W</strain>
    </source>
</reference>
<dbReference type="InterPro" id="IPR035965">
    <property type="entry name" value="PAS-like_dom_sf"/>
</dbReference>
<dbReference type="AlphaFoldDB" id="A0A923HRR5"/>
<evidence type="ECO:0000256" key="5">
    <source>
        <dbReference type="ARBA" id="ARBA00022777"/>
    </source>
</evidence>
<organism evidence="8 9">
    <name type="scientific">Undibacterium nitidum</name>
    <dbReference type="NCBI Taxonomy" id="2762298"/>
    <lineage>
        <taxon>Bacteria</taxon>
        <taxon>Pseudomonadati</taxon>
        <taxon>Pseudomonadota</taxon>
        <taxon>Betaproteobacteria</taxon>
        <taxon>Burkholderiales</taxon>
        <taxon>Oxalobacteraceae</taxon>
        <taxon>Undibacterium</taxon>
    </lineage>
</organism>
<dbReference type="InterPro" id="IPR013655">
    <property type="entry name" value="PAS_fold_3"/>
</dbReference>
<keyword evidence="5" id="KW-0418">Kinase</keyword>
<dbReference type="InterPro" id="IPR000700">
    <property type="entry name" value="PAS-assoc_C"/>
</dbReference>
<comment type="catalytic activity">
    <reaction evidence="1">
        <text>ATP + protein L-histidine = ADP + protein N-phospho-L-histidine.</text>
        <dbReference type="EC" id="2.7.13.3"/>
    </reaction>
</comment>
<gene>
    <name evidence="8" type="ORF">H8K36_18685</name>
</gene>
<feature type="region of interest" description="Disordered" evidence="6">
    <location>
        <begin position="1"/>
        <end position="27"/>
    </location>
</feature>
<dbReference type="RefSeq" id="WP_186918043.1">
    <property type="nucleotide sequence ID" value="NZ_JACOFZ010000015.1"/>
</dbReference>
<dbReference type="SUPFAM" id="SSF55785">
    <property type="entry name" value="PYP-like sensor domain (PAS domain)"/>
    <property type="match status" value="4"/>
</dbReference>
<evidence type="ECO:0000313" key="8">
    <source>
        <dbReference type="EMBL" id="MBC3883423.1"/>
    </source>
</evidence>
<name>A0A923HRR5_9BURK</name>
<evidence type="ECO:0000256" key="6">
    <source>
        <dbReference type="SAM" id="MobiDB-lite"/>
    </source>
</evidence>
<proteinExistence type="predicted"/>
<keyword evidence="4" id="KW-0808">Transferase</keyword>
<dbReference type="Pfam" id="PF13426">
    <property type="entry name" value="PAS_9"/>
    <property type="match status" value="1"/>
</dbReference>
<dbReference type="EMBL" id="JACOFZ010000015">
    <property type="protein sequence ID" value="MBC3883423.1"/>
    <property type="molecule type" value="Genomic_DNA"/>
</dbReference>
<dbReference type="Gene3D" id="3.30.450.20">
    <property type="entry name" value="PAS domain"/>
    <property type="match status" value="4"/>
</dbReference>
<dbReference type="EC" id="2.7.13.3" evidence="2"/>
<evidence type="ECO:0000256" key="4">
    <source>
        <dbReference type="ARBA" id="ARBA00022679"/>
    </source>
</evidence>
<dbReference type="PROSITE" id="PS50113">
    <property type="entry name" value="PAC"/>
    <property type="match status" value="2"/>
</dbReference>
<dbReference type="Proteomes" id="UP000627446">
    <property type="component" value="Unassembled WGS sequence"/>
</dbReference>
<dbReference type="InterPro" id="IPR000014">
    <property type="entry name" value="PAS"/>
</dbReference>
<evidence type="ECO:0000256" key="1">
    <source>
        <dbReference type="ARBA" id="ARBA00000085"/>
    </source>
</evidence>
<evidence type="ECO:0000256" key="3">
    <source>
        <dbReference type="ARBA" id="ARBA00022553"/>
    </source>
</evidence>
<dbReference type="SMART" id="SM00091">
    <property type="entry name" value="PAS"/>
    <property type="match status" value="3"/>
</dbReference>
<comment type="caution">
    <text evidence="8">The sequence shown here is derived from an EMBL/GenBank/DDBJ whole genome shotgun (WGS) entry which is preliminary data.</text>
</comment>
<dbReference type="PANTHER" id="PTHR43304:SF1">
    <property type="entry name" value="PAC DOMAIN-CONTAINING PROTEIN"/>
    <property type="match status" value="1"/>
</dbReference>
<dbReference type="Pfam" id="PF08447">
    <property type="entry name" value="PAS_3"/>
    <property type="match status" value="3"/>
</dbReference>
<dbReference type="CDD" id="cd00130">
    <property type="entry name" value="PAS"/>
    <property type="match status" value="4"/>
</dbReference>
<evidence type="ECO:0000259" key="7">
    <source>
        <dbReference type="PROSITE" id="PS50113"/>
    </source>
</evidence>
<keyword evidence="9" id="KW-1185">Reference proteome</keyword>
<dbReference type="InterPro" id="IPR001610">
    <property type="entry name" value="PAC"/>
</dbReference>
<evidence type="ECO:0000256" key="2">
    <source>
        <dbReference type="ARBA" id="ARBA00012438"/>
    </source>
</evidence>
<protein>
    <recommendedName>
        <fullName evidence="2">histidine kinase</fullName>
        <ecNumber evidence="2">2.7.13.3</ecNumber>
    </recommendedName>
</protein>